<accession>A0A1T5DYD5</accession>
<protein>
    <submittedName>
        <fullName evidence="2">CheB methylesterase</fullName>
    </submittedName>
</protein>
<gene>
    <name evidence="2" type="ORF">SAMN05660293_02007</name>
</gene>
<dbReference type="EMBL" id="FUZA01000002">
    <property type="protein sequence ID" value="SKB76818.1"/>
    <property type="molecule type" value="Genomic_DNA"/>
</dbReference>
<dbReference type="Proteomes" id="UP000190897">
    <property type="component" value="Unassembled WGS sequence"/>
</dbReference>
<dbReference type="GO" id="GO:0006935">
    <property type="term" value="P:chemotaxis"/>
    <property type="evidence" value="ECO:0007669"/>
    <property type="project" value="InterPro"/>
</dbReference>
<keyword evidence="3" id="KW-1185">Reference proteome</keyword>
<name>A0A1T5DYD5_9BACT</name>
<proteinExistence type="predicted"/>
<dbReference type="Pfam" id="PF01339">
    <property type="entry name" value="CheB_methylest"/>
    <property type="match status" value="1"/>
</dbReference>
<dbReference type="InterPro" id="IPR000673">
    <property type="entry name" value="Sig_transdc_resp-reg_Me-estase"/>
</dbReference>
<evidence type="ECO:0000259" key="1">
    <source>
        <dbReference type="Pfam" id="PF01339"/>
    </source>
</evidence>
<dbReference type="GO" id="GO:0000156">
    <property type="term" value="F:phosphorelay response regulator activity"/>
    <property type="evidence" value="ECO:0007669"/>
    <property type="project" value="InterPro"/>
</dbReference>
<dbReference type="Gene3D" id="3.40.50.180">
    <property type="entry name" value="Methylesterase CheB, C-terminal domain"/>
    <property type="match status" value="1"/>
</dbReference>
<sequence length="62" mass="6758">MTISDGILRTTDRDPTDRSNWAVDIFFNSLADDSATRAVGIILSGLGTDGARELTKYCHLVN</sequence>
<dbReference type="SUPFAM" id="SSF52738">
    <property type="entry name" value="Methylesterase CheB, C-terminal domain"/>
    <property type="match status" value="1"/>
</dbReference>
<dbReference type="STRING" id="651661.SAMN05660293_02007"/>
<evidence type="ECO:0000313" key="2">
    <source>
        <dbReference type="EMBL" id="SKB76818.1"/>
    </source>
</evidence>
<dbReference type="AlphaFoldDB" id="A0A1T5DYD5"/>
<evidence type="ECO:0000313" key="3">
    <source>
        <dbReference type="Proteomes" id="UP000190897"/>
    </source>
</evidence>
<dbReference type="GO" id="GO:0005737">
    <property type="term" value="C:cytoplasm"/>
    <property type="evidence" value="ECO:0007669"/>
    <property type="project" value="InterPro"/>
</dbReference>
<feature type="domain" description="CheB-type methylesterase" evidence="1">
    <location>
        <begin position="13"/>
        <end position="55"/>
    </location>
</feature>
<dbReference type="GO" id="GO:0008984">
    <property type="term" value="F:protein-glutamate methylesterase activity"/>
    <property type="evidence" value="ECO:0007669"/>
    <property type="project" value="InterPro"/>
</dbReference>
<organism evidence="2 3">
    <name type="scientific">Dyadobacter psychrophilus</name>
    <dbReference type="NCBI Taxonomy" id="651661"/>
    <lineage>
        <taxon>Bacteria</taxon>
        <taxon>Pseudomonadati</taxon>
        <taxon>Bacteroidota</taxon>
        <taxon>Cytophagia</taxon>
        <taxon>Cytophagales</taxon>
        <taxon>Spirosomataceae</taxon>
        <taxon>Dyadobacter</taxon>
    </lineage>
</organism>
<dbReference type="InterPro" id="IPR035909">
    <property type="entry name" value="CheB_C"/>
</dbReference>
<reference evidence="3" key="1">
    <citation type="submission" date="2017-02" db="EMBL/GenBank/DDBJ databases">
        <authorList>
            <person name="Varghese N."/>
            <person name="Submissions S."/>
        </authorList>
    </citation>
    <scope>NUCLEOTIDE SEQUENCE [LARGE SCALE GENOMIC DNA]</scope>
    <source>
        <strain evidence="3">DSM 22270</strain>
    </source>
</reference>